<sequence length="129" mass="15122">MHESRNSDRVVVRVDALYGNIRCQRRAFKKLQPSSQAEQRGDDLMHYYHNSLSPPSRHKKRLRLEESQPIRSVSRILWEDLTVIATEERIFKSKVASVRQVTSKNMFNTSPFIFAELPREGTHSITKRL</sequence>
<accession>A0ABP0F259</accession>
<proteinExistence type="predicted"/>
<evidence type="ECO:0000313" key="2">
    <source>
        <dbReference type="Proteomes" id="UP001642483"/>
    </source>
</evidence>
<evidence type="ECO:0000313" key="1">
    <source>
        <dbReference type="EMBL" id="CAK8672951.1"/>
    </source>
</evidence>
<name>A0ABP0F259_CLALP</name>
<reference evidence="1 2" key="1">
    <citation type="submission" date="2024-02" db="EMBL/GenBank/DDBJ databases">
        <authorList>
            <person name="Daric V."/>
            <person name="Darras S."/>
        </authorList>
    </citation>
    <scope>NUCLEOTIDE SEQUENCE [LARGE SCALE GENOMIC DNA]</scope>
</reference>
<protein>
    <submittedName>
        <fullName evidence="1">Uncharacterized protein</fullName>
    </submittedName>
</protein>
<keyword evidence="2" id="KW-1185">Reference proteome</keyword>
<dbReference type="Proteomes" id="UP001642483">
    <property type="component" value="Unassembled WGS sequence"/>
</dbReference>
<dbReference type="EMBL" id="CAWYQH010000002">
    <property type="protein sequence ID" value="CAK8672951.1"/>
    <property type="molecule type" value="Genomic_DNA"/>
</dbReference>
<gene>
    <name evidence="1" type="ORF">CVLEPA_LOCUS2745</name>
</gene>
<comment type="caution">
    <text evidence="1">The sequence shown here is derived from an EMBL/GenBank/DDBJ whole genome shotgun (WGS) entry which is preliminary data.</text>
</comment>
<organism evidence="1 2">
    <name type="scientific">Clavelina lepadiformis</name>
    <name type="common">Light-bulb sea squirt</name>
    <name type="synonym">Ascidia lepadiformis</name>
    <dbReference type="NCBI Taxonomy" id="159417"/>
    <lineage>
        <taxon>Eukaryota</taxon>
        <taxon>Metazoa</taxon>
        <taxon>Chordata</taxon>
        <taxon>Tunicata</taxon>
        <taxon>Ascidiacea</taxon>
        <taxon>Aplousobranchia</taxon>
        <taxon>Clavelinidae</taxon>
        <taxon>Clavelina</taxon>
    </lineage>
</organism>